<keyword evidence="4" id="KW-0254">Endocytosis</keyword>
<evidence type="ECO:0000259" key="9">
    <source>
        <dbReference type="PROSITE" id="PS50942"/>
    </source>
</evidence>
<keyword evidence="8" id="KW-0968">Cytoplasmic vesicle</keyword>
<comment type="subcellular location">
    <subcellularLocation>
        <location evidence="1">Cytoplasmic vesicle</location>
        <location evidence="1">Clathrin-coated vesicle</location>
    </subcellularLocation>
    <subcellularLocation>
        <location evidence="2">Golgi apparatus</location>
    </subcellularLocation>
    <subcellularLocation>
        <location evidence="3">Membrane</location>
        <location evidence="3">Clathrin-coated pit</location>
    </subcellularLocation>
</comment>
<dbReference type="GO" id="GO:0030136">
    <property type="term" value="C:clathrin-coated vesicle"/>
    <property type="evidence" value="ECO:0007669"/>
    <property type="project" value="UniProtKB-SubCell"/>
</dbReference>
<dbReference type="PANTHER" id="PTHR22951">
    <property type="entry name" value="CLATHRIN ASSEMBLY PROTEIN"/>
    <property type="match status" value="1"/>
</dbReference>
<dbReference type="GO" id="GO:0048268">
    <property type="term" value="P:clathrin coat assembly"/>
    <property type="evidence" value="ECO:0007669"/>
    <property type="project" value="InterPro"/>
</dbReference>
<dbReference type="FunFam" id="1.20.58.150:FF:000005">
    <property type="entry name" value="putative clathrin assembly protein At2g25430"/>
    <property type="match status" value="1"/>
</dbReference>
<dbReference type="InterPro" id="IPR045192">
    <property type="entry name" value="AP180-like"/>
</dbReference>
<evidence type="ECO:0000256" key="2">
    <source>
        <dbReference type="ARBA" id="ARBA00004555"/>
    </source>
</evidence>
<dbReference type="GO" id="GO:0000149">
    <property type="term" value="F:SNARE binding"/>
    <property type="evidence" value="ECO:0007669"/>
    <property type="project" value="TreeGrafter"/>
</dbReference>
<evidence type="ECO:0000256" key="4">
    <source>
        <dbReference type="ARBA" id="ARBA00022583"/>
    </source>
</evidence>
<dbReference type="Pfam" id="PF07651">
    <property type="entry name" value="ANTH"/>
    <property type="match status" value="1"/>
</dbReference>
<sequence>MPVNRPEMRTTWNPLKVDNKKSIRCNDLPTNGSPSTATYPPSFDSGFYGSQLGRILHLSSLPLQQREEPAMAPSRIRKALGAVKDQTSIGLAKVSSSATLSDLDVAIVKATRHNELPADEKHVLEILSLMCYSRANVGACVSSLSRRLGKTRSWTVALKTLILIHRLLVEGDPAYEREIFFATRCGTRMLNMSHFRDSSCSDAWDFSAFVRTFALYLDERLDYRMHGRRKRRSSRSNIYEEVDEETAAAADAASSKASTPLKERTTDHLFARTRHLQHMLERFLACRPTGAAKQNRVVHVALYPLVKESFQIYYDLAEIMNIFVDRFTDLEVSECVSVHEIFSRHAKQLDELDLFYDWSKSAGICRCSEYPDVVRITPKKLEVIDEFILDKATLAHAKRQASPEPDPAPPLDESQCEMDDIKALPPPAADAEGTKQELAVVVEVKDDSLEKKKEEEEAVDFLNLKEDAMTGEEHGEKLALALFDGGLSADAAPKWEAFVNDDPSDWETTLVQTASNLSGQKASFGGGLDMVLLNGMYAQAQAQAQAGVGHGYVVSGSASSVMLRAPAPQPMLALPTPPVDSATNGVGGDPFAASLMVPPPSYVQMSDMEKKQRLLEEQQVWQQYAKVGMQGQLALAKLHHPPPGAYAYYTEGIYIFTIIYLK</sequence>
<dbReference type="GO" id="GO:0006900">
    <property type="term" value="P:vesicle budding from membrane"/>
    <property type="evidence" value="ECO:0007669"/>
    <property type="project" value="TreeGrafter"/>
</dbReference>
<gene>
    <name evidence="10" type="ORF">C4D60_Mb10t23230</name>
</gene>
<dbReference type="InterPro" id="IPR014712">
    <property type="entry name" value="ANTH_dom_sf"/>
</dbReference>
<dbReference type="GO" id="GO:0005905">
    <property type="term" value="C:clathrin-coated pit"/>
    <property type="evidence" value="ECO:0007669"/>
    <property type="project" value="UniProtKB-SubCell"/>
</dbReference>
<dbReference type="FunFam" id="1.25.40.90:FF:000019">
    <property type="entry name" value="Clathrin coat assembly protein"/>
    <property type="match status" value="1"/>
</dbReference>
<dbReference type="SUPFAM" id="SSF89009">
    <property type="entry name" value="GAT-like domain"/>
    <property type="match status" value="1"/>
</dbReference>
<dbReference type="InterPro" id="IPR048050">
    <property type="entry name" value="ANTH_N_plant"/>
</dbReference>
<dbReference type="InterPro" id="IPR008942">
    <property type="entry name" value="ENTH_VHS"/>
</dbReference>
<dbReference type="CDD" id="cd16987">
    <property type="entry name" value="ANTH_N_AP180_plant"/>
    <property type="match status" value="1"/>
</dbReference>
<dbReference type="GO" id="GO:0005546">
    <property type="term" value="F:phosphatidylinositol-4,5-bisphosphate binding"/>
    <property type="evidence" value="ECO:0007669"/>
    <property type="project" value="TreeGrafter"/>
</dbReference>
<keyword evidence="5" id="KW-0333">Golgi apparatus</keyword>
<dbReference type="GO" id="GO:0005545">
    <property type="term" value="F:1-phosphatidylinositol binding"/>
    <property type="evidence" value="ECO:0007669"/>
    <property type="project" value="InterPro"/>
</dbReference>
<keyword evidence="7" id="KW-0168">Coated pit</keyword>
<dbReference type="PANTHER" id="PTHR22951:SF12">
    <property type="entry name" value="OS05G0426100 PROTEIN"/>
    <property type="match status" value="1"/>
</dbReference>
<dbReference type="Gene3D" id="1.20.58.150">
    <property type="entry name" value="ANTH domain"/>
    <property type="match status" value="1"/>
</dbReference>
<dbReference type="SMART" id="SM00273">
    <property type="entry name" value="ENTH"/>
    <property type="match status" value="1"/>
</dbReference>
<evidence type="ECO:0000256" key="5">
    <source>
        <dbReference type="ARBA" id="ARBA00023034"/>
    </source>
</evidence>
<feature type="domain" description="ENTH" evidence="9">
    <location>
        <begin position="95"/>
        <end position="231"/>
    </location>
</feature>
<dbReference type="Gene3D" id="1.25.40.90">
    <property type="match status" value="1"/>
</dbReference>
<keyword evidence="11" id="KW-1185">Reference proteome</keyword>
<reference evidence="10 11" key="1">
    <citation type="journal article" date="2019" name="Nat. Plants">
        <title>Genome sequencing of Musa balbisiana reveals subgenome evolution and function divergence in polyploid bananas.</title>
        <authorList>
            <person name="Yao X."/>
        </authorList>
    </citation>
    <scope>NUCLEOTIDE SEQUENCE [LARGE SCALE GENOMIC DNA]</scope>
    <source>
        <strain evidence="11">cv. DH-PKW</strain>
        <tissue evidence="10">Leaves</tissue>
    </source>
</reference>
<keyword evidence="6" id="KW-0472">Membrane</keyword>
<accession>A0A4V4H513</accession>
<dbReference type="Proteomes" id="UP000317650">
    <property type="component" value="Chromosome 10"/>
</dbReference>
<evidence type="ECO:0000313" key="10">
    <source>
        <dbReference type="EMBL" id="THU54266.1"/>
    </source>
</evidence>
<dbReference type="InterPro" id="IPR013809">
    <property type="entry name" value="ENTH"/>
</dbReference>
<dbReference type="EMBL" id="PYDT01000008">
    <property type="protein sequence ID" value="THU54266.1"/>
    <property type="molecule type" value="Genomic_DNA"/>
</dbReference>
<evidence type="ECO:0000256" key="3">
    <source>
        <dbReference type="ARBA" id="ARBA00004600"/>
    </source>
</evidence>
<dbReference type="STRING" id="52838.A0A4V4H513"/>
<dbReference type="GO" id="GO:0032050">
    <property type="term" value="F:clathrin heavy chain binding"/>
    <property type="evidence" value="ECO:0007669"/>
    <property type="project" value="TreeGrafter"/>
</dbReference>
<dbReference type="SUPFAM" id="SSF48464">
    <property type="entry name" value="ENTH/VHS domain"/>
    <property type="match status" value="1"/>
</dbReference>
<evidence type="ECO:0000256" key="6">
    <source>
        <dbReference type="ARBA" id="ARBA00023136"/>
    </source>
</evidence>
<dbReference type="GO" id="GO:0005794">
    <property type="term" value="C:Golgi apparatus"/>
    <property type="evidence" value="ECO:0007669"/>
    <property type="project" value="UniProtKB-SubCell"/>
</dbReference>
<protein>
    <recommendedName>
        <fullName evidence="9">ENTH domain-containing protein</fullName>
    </recommendedName>
</protein>
<dbReference type="PROSITE" id="PS50942">
    <property type="entry name" value="ENTH"/>
    <property type="match status" value="1"/>
</dbReference>
<name>A0A4V4H513_MUSBA</name>
<dbReference type="AlphaFoldDB" id="A0A4V4H513"/>
<organism evidence="10 11">
    <name type="scientific">Musa balbisiana</name>
    <name type="common">Banana</name>
    <dbReference type="NCBI Taxonomy" id="52838"/>
    <lineage>
        <taxon>Eukaryota</taxon>
        <taxon>Viridiplantae</taxon>
        <taxon>Streptophyta</taxon>
        <taxon>Embryophyta</taxon>
        <taxon>Tracheophyta</taxon>
        <taxon>Spermatophyta</taxon>
        <taxon>Magnoliopsida</taxon>
        <taxon>Liliopsida</taxon>
        <taxon>Zingiberales</taxon>
        <taxon>Musaceae</taxon>
        <taxon>Musa</taxon>
    </lineage>
</organism>
<evidence type="ECO:0000313" key="11">
    <source>
        <dbReference type="Proteomes" id="UP000317650"/>
    </source>
</evidence>
<dbReference type="GO" id="GO:0072583">
    <property type="term" value="P:clathrin-dependent endocytosis"/>
    <property type="evidence" value="ECO:0007669"/>
    <property type="project" value="InterPro"/>
</dbReference>
<evidence type="ECO:0000256" key="1">
    <source>
        <dbReference type="ARBA" id="ARBA00004132"/>
    </source>
</evidence>
<evidence type="ECO:0000256" key="8">
    <source>
        <dbReference type="ARBA" id="ARBA00023329"/>
    </source>
</evidence>
<dbReference type="InterPro" id="IPR011417">
    <property type="entry name" value="ANTH_dom"/>
</dbReference>
<evidence type="ECO:0000256" key="7">
    <source>
        <dbReference type="ARBA" id="ARBA00023176"/>
    </source>
</evidence>
<comment type="caution">
    <text evidence="10">The sequence shown here is derived from an EMBL/GenBank/DDBJ whole genome shotgun (WGS) entry which is preliminary data.</text>
</comment>
<proteinExistence type="predicted"/>